<reference evidence="2 3" key="1">
    <citation type="journal article" date="2018" name="Sci. Rep.">
        <title>Comparative analysis of the Pocillopora damicornis genome highlights role of immune system in coral evolution.</title>
        <authorList>
            <person name="Cunning R."/>
            <person name="Bay R.A."/>
            <person name="Gillette P."/>
            <person name="Baker A.C."/>
            <person name="Traylor-Knowles N."/>
        </authorList>
    </citation>
    <scope>NUCLEOTIDE SEQUENCE [LARGE SCALE GENOMIC DNA]</scope>
    <source>
        <strain evidence="2">RSMAS</strain>
        <tissue evidence="2">Whole animal</tissue>
    </source>
</reference>
<evidence type="ECO:0000256" key="1">
    <source>
        <dbReference type="SAM" id="MobiDB-lite"/>
    </source>
</evidence>
<organism evidence="2 3">
    <name type="scientific">Pocillopora damicornis</name>
    <name type="common">Cauliflower coral</name>
    <name type="synonym">Millepora damicornis</name>
    <dbReference type="NCBI Taxonomy" id="46731"/>
    <lineage>
        <taxon>Eukaryota</taxon>
        <taxon>Metazoa</taxon>
        <taxon>Cnidaria</taxon>
        <taxon>Anthozoa</taxon>
        <taxon>Hexacorallia</taxon>
        <taxon>Scleractinia</taxon>
        <taxon>Astrocoeniina</taxon>
        <taxon>Pocilloporidae</taxon>
        <taxon>Pocillopora</taxon>
    </lineage>
</organism>
<dbReference type="AlphaFoldDB" id="A0A3M6UG19"/>
<comment type="caution">
    <text evidence="2">The sequence shown here is derived from an EMBL/GenBank/DDBJ whole genome shotgun (WGS) entry which is preliminary data.</text>
</comment>
<name>A0A3M6UG19_POCDA</name>
<accession>A0A3M6UG19</accession>
<gene>
    <name evidence="2" type="ORF">pdam_00016851</name>
</gene>
<dbReference type="Proteomes" id="UP000275408">
    <property type="component" value="Unassembled WGS sequence"/>
</dbReference>
<evidence type="ECO:0000313" key="2">
    <source>
        <dbReference type="EMBL" id="RMX52620.1"/>
    </source>
</evidence>
<dbReference type="EMBL" id="RCHS01001598">
    <property type="protein sequence ID" value="RMX52620.1"/>
    <property type="molecule type" value="Genomic_DNA"/>
</dbReference>
<evidence type="ECO:0000313" key="3">
    <source>
        <dbReference type="Proteomes" id="UP000275408"/>
    </source>
</evidence>
<keyword evidence="3" id="KW-1185">Reference proteome</keyword>
<sequence length="156" mass="17765">MAEEYLMVKPEEFQRLVQYYKGQITDSRVTAEEHIIVNNPQVPDAIANQQTRELLQERRRLTKRLRDIPSVPTADLADVESEESAMTEGIVENLLKRMAMKQKEKLQDEIAPLKTPKQELPTPGTSKIPARIKKRVSPAPGTLSMEKRPSPSTFDL</sequence>
<feature type="region of interest" description="Disordered" evidence="1">
    <location>
        <begin position="107"/>
        <end position="156"/>
    </location>
</feature>
<protein>
    <submittedName>
        <fullName evidence="2">Uncharacterized protein</fullName>
    </submittedName>
</protein>
<proteinExistence type="predicted"/>